<protein>
    <submittedName>
        <fullName evidence="3">Uncharacterized protein</fullName>
    </submittedName>
</protein>
<dbReference type="Proteomes" id="UP000235392">
    <property type="component" value="Unassembled WGS sequence"/>
</dbReference>
<dbReference type="AlphaFoldDB" id="A0A2N5UTB2"/>
<evidence type="ECO:0000313" key="5">
    <source>
        <dbReference type="Proteomes" id="UP000235392"/>
    </source>
</evidence>
<feature type="region of interest" description="Disordered" evidence="1">
    <location>
        <begin position="1"/>
        <end position="28"/>
    </location>
</feature>
<reference evidence="4 5" key="1">
    <citation type="submission" date="2017-11" db="EMBL/GenBank/DDBJ databases">
        <title>De novo assembly and phasing of dikaryotic genomes from two isolates of Puccinia coronata f. sp. avenae, the causal agent of oat crown rust.</title>
        <authorList>
            <person name="Miller M.E."/>
            <person name="Zhang Y."/>
            <person name="Omidvar V."/>
            <person name="Sperschneider J."/>
            <person name="Schwessinger B."/>
            <person name="Raley C."/>
            <person name="Palmer J.M."/>
            <person name="Garnica D."/>
            <person name="Upadhyaya N."/>
            <person name="Rathjen J."/>
            <person name="Taylor J.M."/>
            <person name="Park R.F."/>
            <person name="Dodds P.N."/>
            <person name="Hirsch C.D."/>
            <person name="Kianian S.F."/>
            <person name="Figueroa M."/>
        </authorList>
    </citation>
    <scope>NUCLEOTIDE SEQUENCE [LARGE SCALE GENOMIC DNA]</scope>
    <source>
        <strain evidence="3">12NC29</strain>
        <strain evidence="2">12SD80</strain>
    </source>
</reference>
<dbReference type="EMBL" id="PGCI01000152">
    <property type="protein sequence ID" value="PLW36907.1"/>
    <property type="molecule type" value="Genomic_DNA"/>
</dbReference>
<dbReference type="Proteomes" id="UP000235388">
    <property type="component" value="Unassembled WGS sequence"/>
</dbReference>
<keyword evidence="4" id="KW-1185">Reference proteome</keyword>
<name>A0A2N5UTB2_9BASI</name>
<accession>A0A2N5UTB2</accession>
<dbReference type="EMBL" id="PGCJ01000176">
    <property type="protein sequence ID" value="PLW40867.1"/>
    <property type="molecule type" value="Genomic_DNA"/>
</dbReference>
<evidence type="ECO:0000313" key="3">
    <source>
        <dbReference type="EMBL" id="PLW40867.1"/>
    </source>
</evidence>
<evidence type="ECO:0000256" key="1">
    <source>
        <dbReference type="SAM" id="MobiDB-lite"/>
    </source>
</evidence>
<proteinExistence type="predicted"/>
<sequence>MLHLSASDGGWPREANLPPPSSEASQGRLAIPGASDKEVLVHLDLSTQHRSAHRPAFTPAPEFQPTIHSCTHINLRVDKNAAFHRGSIGVIRSGICLDSVCNVCPSGCSGHQIVNRHDGEA</sequence>
<comment type="caution">
    <text evidence="3">The sequence shown here is derived from an EMBL/GenBank/DDBJ whole genome shotgun (WGS) entry which is preliminary data.</text>
</comment>
<organism evidence="3 4">
    <name type="scientific">Puccinia coronata f. sp. avenae</name>
    <dbReference type="NCBI Taxonomy" id="200324"/>
    <lineage>
        <taxon>Eukaryota</taxon>
        <taxon>Fungi</taxon>
        <taxon>Dikarya</taxon>
        <taxon>Basidiomycota</taxon>
        <taxon>Pucciniomycotina</taxon>
        <taxon>Pucciniomycetes</taxon>
        <taxon>Pucciniales</taxon>
        <taxon>Pucciniaceae</taxon>
        <taxon>Puccinia</taxon>
    </lineage>
</organism>
<gene>
    <name evidence="3" type="ORF">PCANC_11009</name>
    <name evidence="2" type="ORF">PCASD_10169</name>
</gene>
<evidence type="ECO:0000313" key="2">
    <source>
        <dbReference type="EMBL" id="PLW36907.1"/>
    </source>
</evidence>
<evidence type="ECO:0000313" key="4">
    <source>
        <dbReference type="Proteomes" id="UP000235388"/>
    </source>
</evidence>